<reference evidence="4" key="1">
    <citation type="submission" date="2017-12" db="EMBL/GenBank/DDBJ databases">
        <title>FDA dAtabase for Regulatory Grade micrObial Sequences (FDA-ARGOS): Supporting development and validation of Infectious Disease Dx tests.</title>
        <authorList>
            <person name="Hoffmann M."/>
            <person name="Allard M."/>
            <person name="Evans P."/>
            <person name="Brown E."/>
            <person name="Tallon L."/>
            <person name="Sadzewicz L."/>
            <person name="Sengamalay N."/>
            <person name="Ott S."/>
            <person name="Godinez A."/>
            <person name="Nagaraj S."/>
            <person name="Vavikolanu K."/>
            <person name="Aluvathingal J."/>
            <person name="Nadendla S."/>
            <person name="Sichtig H."/>
        </authorList>
    </citation>
    <scope>NUCLEOTIDE SEQUENCE [LARGE SCALE GENOMIC DNA]</scope>
    <source>
        <strain evidence="4">FDAARGOS_129</strain>
    </source>
</reference>
<proteinExistence type="predicted"/>
<evidence type="ECO:0000256" key="1">
    <source>
        <dbReference type="SAM" id="SignalP"/>
    </source>
</evidence>
<dbReference type="RefSeq" id="WP_016804747.1">
    <property type="nucleotide sequence ID" value="NZ_BKYR01000002.1"/>
</dbReference>
<dbReference type="InterPro" id="IPR053167">
    <property type="entry name" value="Spore_coat_component"/>
</dbReference>
<feature type="chain" id="PRO_5030053485" evidence="1">
    <location>
        <begin position="21"/>
        <end position="172"/>
    </location>
</feature>
<organism evidence="3 4">
    <name type="scientific">Acinetobacter nosocomialis</name>
    <dbReference type="NCBI Taxonomy" id="106654"/>
    <lineage>
        <taxon>Bacteria</taxon>
        <taxon>Pseudomonadati</taxon>
        <taxon>Pseudomonadota</taxon>
        <taxon>Gammaproteobacteria</taxon>
        <taxon>Moraxellales</taxon>
        <taxon>Moraxellaceae</taxon>
        <taxon>Acinetobacter</taxon>
        <taxon>Acinetobacter calcoaceticus/baumannii complex</taxon>
    </lineage>
</organism>
<evidence type="ECO:0000313" key="3">
    <source>
        <dbReference type="EMBL" id="AVF43740.1"/>
    </source>
</evidence>
<dbReference type="InterPro" id="IPR007893">
    <property type="entry name" value="Spore_coat_U/FanG"/>
</dbReference>
<dbReference type="PANTHER" id="PTHR37089:SF1">
    <property type="entry name" value="MEMBRANE PROTEIN"/>
    <property type="match status" value="1"/>
</dbReference>
<dbReference type="AlphaFoldDB" id="A0A2L1VES2"/>
<dbReference type="Proteomes" id="UP000237921">
    <property type="component" value="Chromosome"/>
</dbReference>
<keyword evidence="1" id="KW-0732">Signal</keyword>
<feature type="domain" description="Spore coat protein U/FanG" evidence="2">
    <location>
        <begin position="27"/>
        <end position="168"/>
    </location>
</feature>
<feature type="signal peptide" evidence="1">
    <location>
        <begin position="1"/>
        <end position="20"/>
    </location>
</feature>
<accession>A0A2L1VES2</accession>
<dbReference type="Pfam" id="PF05229">
    <property type="entry name" value="SCPU"/>
    <property type="match status" value="1"/>
</dbReference>
<evidence type="ECO:0000313" key="4">
    <source>
        <dbReference type="Proteomes" id="UP000237921"/>
    </source>
</evidence>
<evidence type="ECO:0000259" key="2">
    <source>
        <dbReference type="Pfam" id="PF05229"/>
    </source>
</evidence>
<dbReference type="PANTHER" id="PTHR37089">
    <property type="entry name" value="PROTEIN U-RELATED"/>
    <property type="match status" value="1"/>
</dbReference>
<sequence length="172" mass="19305">MKFFYFKAMLLLSISQLIYAADPQLNSSFKVQAKIENGCSIDNIEQKIDFGQYSALSKDKVVASIINSKSSWNIRCTESLPVSISIDGGENLQNNIRRMRNSSSSNYLPYKLYNSSSLSGEYVIGNKYLLPTTTPTNRLANFEIYGVVDLENNNESHAAGIYKDTVSIMITW</sequence>
<dbReference type="EMBL" id="CP014019">
    <property type="protein sequence ID" value="AVF43740.1"/>
    <property type="molecule type" value="Genomic_DNA"/>
</dbReference>
<protein>
    <submittedName>
        <fullName evidence="3">SCPU domain-containing protein</fullName>
    </submittedName>
</protein>
<name>A0A2L1VES2_ACINO</name>
<gene>
    <name evidence="3" type="ORF">AL533_04740</name>
</gene>